<evidence type="ECO:0000256" key="5">
    <source>
        <dbReference type="ARBA" id="ARBA00023136"/>
    </source>
</evidence>
<evidence type="ECO:0000256" key="1">
    <source>
        <dbReference type="ARBA" id="ARBA00004651"/>
    </source>
</evidence>
<dbReference type="InterPro" id="IPR022791">
    <property type="entry name" value="L-PG_synthase/AglD"/>
</dbReference>
<evidence type="ECO:0000256" key="3">
    <source>
        <dbReference type="ARBA" id="ARBA00022692"/>
    </source>
</evidence>
<keyword evidence="2" id="KW-1003">Cell membrane</keyword>
<evidence type="ECO:0000256" key="6">
    <source>
        <dbReference type="RuleBase" id="RU363042"/>
    </source>
</evidence>
<dbReference type="Pfam" id="PF03706">
    <property type="entry name" value="LPG_synthase_TM"/>
    <property type="match status" value="1"/>
</dbReference>
<feature type="transmembrane region" description="Helical" evidence="6">
    <location>
        <begin position="154"/>
        <end position="176"/>
    </location>
</feature>
<dbReference type="GO" id="GO:0005886">
    <property type="term" value="C:plasma membrane"/>
    <property type="evidence" value="ECO:0007669"/>
    <property type="project" value="UniProtKB-SubCell"/>
</dbReference>
<dbReference type="OrthoDB" id="9810654at2"/>
<keyword evidence="5 6" id="KW-0472">Membrane</keyword>
<dbReference type="GO" id="GO:0006629">
    <property type="term" value="P:lipid metabolic process"/>
    <property type="evidence" value="ECO:0007669"/>
    <property type="project" value="UniProtKB-KW"/>
</dbReference>
<dbReference type="PANTHER" id="PTHR37693:SF1">
    <property type="entry name" value="INTEGRAL MEMBRANE PROTEIN"/>
    <property type="match status" value="1"/>
</dbReference>
<keyword evidence="6" id="KW-0808">Transferase</keyword>
<feature type="transmembrane region" description="Helical" evidence="6">
    <location>
        <begin position="291"/>
        <end position="310"/>
    </location>
</feature>
<evidence type="ECO:0000256" key="4">
    <source>
        <dbReference type="ARBA" id="ARBA00022989"/>
    </source>
</evidence>
<name>A0A8J6PC09_9FIRM</name>
<evidence type="ECO:0000313" key="8">
    <source>
        <dbReference type="Proteomes" id="UP000632659"/>
    </source>
</evidence>
<feature type="transmembrane region" description="Helical" evidence="6">
    <location>
        <begin position="260"/>
        <end position="279"/>
    </location>
</feature>
<comment type="subcellular location">
    <subcellularLocation>
        <location evidence="1 6">Cell membrane</location>
        <topology evidence="1 6">Multi-pass membrane protein</topology>
    </subcellularLocation>
</comment>
<proteinExistence type="inferred from homology"/>
<gene>
    <name evidence="6" type="primary">mprF</name>
    <name evidence="7" type="ORF">H8702_00510</name>
</gene>
<comment type="caution">
    <text evidence="7">The sequence shown here is derived from an EMBL/GenBank/DDBJ whole genome shotgun (WGS) entry which is preliminary data.</text>
</comment>
<feature type="transmembrane region" description="Helical" evidence="6">
    <location>
        <begin position="123"/>
        <end position="142"/>
    </location>
</feature>
<feature type="transmembrane region" description="Helical" evidence="6">
    <location>
        <begin position="316"/>
        <end position="331"/>
    </location>
</feature>
<dbReference type="NCBIfam" id="TIGR00374">
    <property type="entry name" value="flippase-like domain"/>
    <property type="match status" value="1"/>
</dbReference>
<dbReference type="Proteomes" id="UP000632659">
    <property type="component" value="Unassembled WGS sequence"/>
</dbReference>
<accession>A0A8J6PC09</accession>
<organism evidence="7 8">
    <name type="scientific">Massiliimalia timonensis</name>
    <dbReference type="NCBI Taxonomy" id="1987501"/>
    <lineage>
        <taxon>Bacteria</taxon>
        <taxon>Bacillati</taxon>
        <taxon>Bacillota</taxon>
        <taxon>Clostridia</taxon>
        <taxon>Eubacteriales</taxon>
        <taxon>Oscillospiraceae</taxon>
        <taxon>Massiliimalia</taxon>
    </lineage>
</organism>
<comment type="function">
    <text evidence="6">Catalyzes the transfer of a lysyl group from L-lysyl-tRNA(Lys) to membrane-bound phosphatidylglycerol (PG), which produces lysylphosphatidylglycerol (LPG), a major component of the bacterial membrane with a positive net charge. LPG synthesis contributes to bacterial virulence as it is involved in the resistance mechanism against cationic antimicrobial peptides (CAMP) produces by the host's immune system (defensins, cathelicidins) and by the competing microorganisms.</text>
</comment>
<dbReference type="EC" id="2.3.2.3" evidence="6"/>
<evidence type="ECO:0000313" key="7">
    <source>
        <dbReference type="EMBL" id="MBC8609601.1"/>
    </source>
</evidence>
<dbReference type="EMBL" id="JACRTL010000001">
    <property type="protein sequence ID" value="MBC8609601.1"/>
    <property type="molecule type" value="Genomic_DNA"/>
</dbReference>
<keyword evidence="6" id="KW-0046">Antibiotic resistance</keyword>
<dbReference type="GO" id="GO:0046677">
    <property type="term" value="P:response to antibiotic"/>
    <property type="evidence" value="ECO:0007669"/>
    <property type="project" value="UniProtKB-KW"/>
</dbReference>
<keyword evidence="4 6" id="KW-1133">Transmembrane helix</keyword>
<reference evidence="7" key="1">
    <citation type="submission" date="2020-08" db="EMBL/GenBank/DDBJ databases">
        <title>Genome public.</title>
        <authorList>
            <person name="Liu C."/>
            <person name="Sun Q."/>
        </authorList>
    </citation>
    <scope>NUCLEOTIDE SEQUENCE</scope>
    <source>
        <strain evidence="7">NSJ-15</strain>
    </source>
</reference>
<sequence>MKNQKWNWLIIILFAGALIGSLFLADKPQNIWNALRSAKPVFIGGAILCMVGYWLFESLALYLVANRMHQKLSFSESIKTSMVGQLFNCITPFASGGQPIQAYRLKQFGIPVGKASCILLAKFIVYQVVLTIYSLILILLRFSFFVSEVSSFEYLVLLGFGVNCVVVFLLIGVGFFPKGSKKALYGLTSLLGKLHLVKDRDKMRAKIDKELDEFYTSFRQLKENLTVLLAPCLVTVLQLTIFFTVPYCICLALGVADPQYLTIISAAAFVLMISSFIPLPGGSGGAEGGFYLLFSMFFPTAGLVAVTIVLWRIMTFYLPIVVGFIFSKLKVKRRIRL</sequence>
<keyword evidence="3 6" id="KW-0812">Transmembrane</keyword>
<evidence type="ECO:0000256" key="2">
    <source>
        <dbReference type="ARBA" id="ARBA00022475"/>
    </source>
</evidence>
<keyword evidence="6" id="KW-0443">Lipid metabolism</keyword>
<dbReference type="PANTHER" id="PTHR37693">
    <property type="entry name" value="PHOSPHATIDYLGLYCEROL LYSYLTRANSFERASE"/>
    <property type="match status" value="1"/>
</dbReference>
<keyword evidence="8" id="KW-1185">Reference proteome</keyword>
<dbReference type="RefSeq" id="WP_093988079.1">
    <property type="nucleotide sequence ID" value="NZ_FYDD01000003.1"/>
</dbReference>
<feature type="transmembrane region" description="Helical" evidence="6">
    <location>
        <begin position="41"/>
        <end position="65"/>
    </location>
</feature>
<protein>
    <recommendedName>
        <fullName evidence="6">Phosphatidylglycerol lysyltransferase</fullName>
        <ecNumber evidence="6">2.3.2.3</ecNumber>
    </recommendedName>
    <alternativeName>
        <fullName evidence="6">Lysylphosphatidylglycerol synthase</fullName>
    </alternativeName>
</protein>
<dbReference type="GO" id="GO:0050071">
    <property type="term" value="F:phosphatidylglycerol lysyltransferase activity"/>
    <property type="evidence" value="ECO:0007669"/>
    <property type="project" value="UniProtKB-EC"/>
</dbReference>
<dbReference type="AlphaFoldDB" id="A0A8J6PC09"/>
<comment type="catalytic activity">
    <reaction evidence="6">
        <text>L-lysyl-tRNA(Lys) + a 1,2-diacyl-sn-glycero-3-phospho-(1'-sn-glycerol) = a 1,2-diacyl-sn-glycero-3-phospho-1'-(3'-O-L-lysyl)-sn-glycerol + tRNA(Lys)</text>
        <dbReference type="Rhea" id="RHEA:10668"/>
        <dbReference type="Rhea" id="RHEA-COMP:9696"/>
        <dbReference type="Rhea" id="RHEA-COMP:9697"/>
        <dbReference type="ChEBI" id="CHEBI:64716"/>
        <dbReference type="ChEBI" id="CHEBI:75792"/>
        <dbReference type="ChEBI" id="CHEBI:78442"/>
        <dbReference type="ChEBI" id="CHEBI:78529"/>
        <dbReference type="EC" id="2.3.2.3"/>
    </reaction>
</comment>
<feature type="transmembrane region" description="Helical" evidence="6">
    <location>
        <begin position="227"/>
        <end position="254"/>
    </location>
</feature>
<comment type="similarity">
    <text evidence="6">Belongs to the LPG synthase family.</text>
</comment>